<evidence type="ECO:0000256" key="7">
    <source>
        <dbReference type="ARBA" id="ARBA00023136"/>
    </source>
</evidence>
<accession>A0A835Q5P7</accession>
<keyword evidence="9" id="KW-1208">Phospholipid metabolism</keyword>
<keyword evidence="8" id="KW-0594">Phospholipid biosynthesis</keyword>
<evidence type="ECO:0000256" key="4">
    <source>
        <dbReference type="ARBA" id="ARBA00022692"/>
    </source>
</evidence>
<dbReference type="PANTHER" id="PTHR14269:SF62">
    <property type="entry name" value="CDP-DIACYLGLYCEROL--GLYCEROL-3-PHOSPHATE 3-PHOSPHATIDYLTRANSFERASE 1, CHLOROPLASTIC"/>
    <property type="match status" value="1"/>
</dbReference>
<protein>
    <submittedName>
        <fullName evidence="11">Uncharacterized protein</fullName>
    </submittedName>
</protein>
<dbReference type="PROSITE" id="PS00379">
    <property type="entry name" value="CDP_ALCOHOL_P_TRANSF"/>
    <property type="match status" value="1"/>
</dbReference>
<name>A0A835Q5P7_VANPL</name>
<sequence>MPSPLSTVAVLRAIALPSHLHHPFVYTRNKKYPSLFLFGSVRRTVDVGLRPNAAPNSSLTVVMPRSRVGGSGATRFAGESWRAGIRSDRACFAVGVGKSVEERVMEEDKKGAERGKDLGSVCYRYENEEAEVLMDDGFKHPLQQQQGIASRFLTIPTVLTLGRVAAVPLLVCTYHLTGPWAPTLTTIIFAVAAFTDWLDGHLARKMRQRTTFGAFLDPVADKITMSAVREWAASQNSMVLEAVAVNSMGKWKTATQMTALTILLLNRDPRLTTWFLASTGIKQSEVLHQFYILKPIDKGA</sequence>
<evidence type="ECO:0000256" key="9">
    <source>
        <dbReference type="ARBA" id="ARBA00023264"/>
    </source>
</evidence>
<dbReference type="Gene3D" id="1.20.120.1760">
    <property type="match status" value="1"/>
</dbReference>
<keyword evidence="2" id="KW-0444">Lipid biosynthesis</keyword>
<keyword evidence="7" id="KW-0472">Membrane</keyword>
<keyword evidence="6" id="KW-0443">Lipid metabolism</keyword>
<evidence type="ECO:0000256" key="3">
    <source>
        <dbReference type="ARBA" id="ARBA00022679"/>
    </source>
</evidence>
<proteinExistence type="inferred from homology"/>
<comment type="caution">
    <text evidence="11">The sequence shown here is derived from an EMBL/GenBank/DDBJ whole genome shotgun (WGS) entry which is preliminary data.</text>
</comment>
<reference evidence="11 12" key="1">
    <citation type="journal article" date="2020" name="Nat. Food">
        <title>A phased Vanilla planifolia genome enables genetic improvement of flavour and production.</title>
        <authorList>
            <person name="Hasing T."/>
            <person name="Tang H."/>
            <person name="Brym M."/>
            <person name="Khazi F."/>
            <person name="Huang T."/>
            <person name="Chambers A.H."/>
        </authorList>
    </citation>
    <scope>NUCLEOTIDE SEQUENCE [LARGE SCALE GENOMIC DNA]</scope>
    <source>
        <tissue evidence="11">Leaf</tissue>
    </source>
</reference>
<dbReference type="GO" id="GO:0009941">
    <property type="term" value="C:chloroplast envelope"/>
    <property type="evidence" value="ECO:0007669"/>
    <property type="project" value="TreeGrafter"/>
</dbReference>
<keyword evidence="3 10" id="KW-0808">Transferase</keyword>
<dbReference type="AlphaFoldDB" id="A0A835Q5P7"/>
<evidence type="ECO:0000313" key="12">
    <source>
        <dbReference type="Proteomes" id="UP000639772"/>
    </source>
</evidence>
<evidence type="ECO:0000256" key="6">
    <source>
        <dbReference type="ARBA" id="ARBA00023098"/>
    </source>
</evidence>
<keyword evidence="5" id="KW-1133">Transmembrane helix</keyword>
<dbReference type="Proteomes" id="UP000639772">
    <property type="component" value="Chromosome 10"/>
</dbReference>
<gene>
    <name evidence="11" type="ORF">HPP92_018790</name>
</gene>
<dbReference type="GO" id="GO:0008444">
    <property type="term" value="F:CDP-diacylglycerol-glycerol-3-phosphate 3-phosphatidyltransferase activity"/>
    <property type="evidence" value="ECO:0007669"/>
    <property type="project" value="TreeGrafter"/>
</dbReference>
<dbReference type="InterPro" id="IPR050324">
    <property type="entry name" value="CDP-alcohol_PTase-I"/>
</dbReference>
<dbReference type="Pfam" id="PF01066">
    <property type="entry name" value="CDP-OH_P_transf"/>
    <property type="match status" value="1"/>
</dbReference>
<dbReference type="PANTHER" id="PTHR14269">
    <property type="entry name" value="CDP-DIACYLGLYCEROL--GLYCEROL-3-PHOSPHATE 3-PHOSPHATIDYLTRANSFERASE-RELATED"/>
    <property type="match status" value="1"/>
</dbReference>
<comment type="subcellular location">
    <subcellularLocation>
        <location evidence="1">Membrane</location>
        <topology evidence="1">Multi-pass membrane protein</topology>
    </subcellularLocation>
</comment>
<evidence type="ECO:0000256" key="8">
    <source>
        <dbReference type="ARBA" id="ARBA00023209"/>
    </source>
</evidence>
<evidence type="ECO:0000313" key="11">
    <source>
        <dbReference type="EMBL" id="KAG0464626.1"/>
    </source>
</evidence>
<dbReference type="GO" id="GO:0046474">
    <property type="term" value="P:glycerophospholipid biosynthetic process"/>
    <property type="evidence" value="ECO:0007669"/>
    <property type="project" value="TreeGrafter"/>
</dbReference>
<comment type="similarity">
    <text evidence="10">Belongs to the CDP-alcohol phosphatidyltransferase class-I family.</text>
</comment>
<evidence type="ECO:0000256" key="10">
    <source>
        <dbReference type="RuleBase" id="RU003750"/>
    </source>
</evidence>
<evidence type="ECO:0000256" key="2">
    <source>
        <dbReference type="ARBA" id="ARBA00022516"/>
    </source>
</evidence>
<keyword evidence="4" id="KW-0812">Transmembrane</keyword>
<dbReference type="InterPro" id="IPR043130">
    <property type="entry name" value="CDP-OH_PTrfase_TM_dom"/>
</dbReference>
<dbReference type="OrthoDB" id="10020554at2759"/>
<evidence type="ECO:0000256" key="5">
    <source>
        <dbReference type="ARBA" id="ARBA00022989"/>
    </source>
</evidence>
<dbReference type="EMBL" id="JADCNM010000010">
    <property type="protein sequence ID" value="KAG0464626.1"/>
    <property type="molecule type" value="Genomic_DNA"/>
</dbReference>
<organism evidence="11 12">
    <name type="scientific">Vanilla planifolia</name>
    <name type="common">Vanilla</name>
    <dbReference type="NCBI Taxonomy" id="51239"/>
    <lineage>
        <taxon>Eukaryota</taxon>
        <taxon>Viridiplantae</taxon>
        <taxon>Streptophyta</taxon>
        <taxon>Embryophyta</taxon>
        <taxon>Tracheophyta</taxon>
        <taxon>Spermatophyta</taxon>
        <taxon>Magnoliopsida</taxon>
        <taxon>Liliopsida</taxon>
        <taxon>Asparagales</taxon>
        <taxon>Orchidaceae</taxon>
        <taxon>Vanilloideae</taxon>
        <taxon>Vanilleae</taxon>
        <taxon>Vanilla</taxon>
    </lineage>
</organism>
<dbReference type="InterPro" id="IPR048254">
    <property type="entry name" value="CDP_ALCOHOL_P_TRANSF_CS"/>
</dbReference>
<dbReference type="GO" id="GO:0016020">
    <property type="term" value="C:membrane"/>
    <property type="evidence" value="ECO:0007669"/>
    <property type="project" value="UniProtKB-SubCell"/>
</dbReference>
<dbReference type="InterPro" id="IPR000462">
    <property type="entry name" value="CDP-OH_P_trans"/>
</dbReference>
<evidence type="ECO:0000256" key="1">
    <source>
        <dbReference type="ARBA" id="ARBA00004141"/>
    </source>
</evidence>